<evidence type="ECO:0000256" key="1">
    <source>
        <dbReference type="SAM" id="MobiDB-lite"/>
    </source>
</evidence>
<sequence length="259" mass="28943">MSIRVMSQVWEAYPGGGSELLALLALADWSDDNGKCYPSMASISKKIRLKPRQAKRIVHQLIDDGFVQVVGNEFGGSPGSSRQYRLILSRLTGVAHDTRRSVSDDTPTPETGVMQGIDGCHGRPETGVTHDTLTVIEPSRTVRESAQARLSSQKGGKKKKPITLDRFLETCKASGEQVIPGDDPIFEYADAVGIDHAMIAAAWHVFKDTYRQSDKLYADWRRTFRNSVRGNWKNLWFIREGEQAKWTTTGMQAKREMEA</sequence>
<evidence type="ECO:0000313" key="2">
    <source>
        <dbReference type="EMBL" id="NDP48927.1"/>
    </source>
</evidence>
<evidence type="ECO:0000313" key="3">
    <source>
        <dbReference type="Proteomes" id="UP000483432"/>
    </source>
</evidence>
<proteinExistence type="predicted"/>
<reference evidence="2 3" key="1">
    <citation type="submission" date="2019-09" db="EMBL/GenBank/DDBJ databases">
        <title>H2 Metabolism Revealed by Metagenomic Analysis in Subglacial Sediment of East Antarctica.</title>
        <authorList>
            <person name="Yang Z."/>
            <person name="Zhang Y."/>
            <person name="Lv Y."/>
            <person name="Yan W."/>
            <person name="Xiao X."/>
            <person name="Sun B."/>
            <person name="Ma H."/>
        </authorList>
    </citation>
    <scope>NUCLEOTIDE SEQUENCE [LARGE SCALE GENOMIC DNA]</scope>
    <source>
        <strain evidence="2">Bin2_2</strain>
    </source>
</reference>
<comment type="caution">
    <text evidence="2">The sequence shown here is derived from an EMBL/GenBank/DDBJ whole genome shotgun (WGS) entry which is preliminary data.</text>
</comment>
<dbReference type="EMBL" id="JAAFGW010000181">
    <property type="protein sequence ID" value="NDP48927.1"/>
    <property type="molecule type" value="Genomic_DNA"/>
</dbReference>
<organism evidence="2 3">
    <name type="scientific">Sulfuriferula multivorans</name>
    <dbReference type="NCBI Taxonomy" id="1559896"/>
    <lineage>
        <taxon>Bacteria</taxon>
        <taxon>Pseudomonadati</taxon>
        <taxon>Pseudomonadota</taxon>
        <taxon>Betaproteobacteria</taxon>
        <taxon>Nitrosomonadales</taxon>
        <taxon>Sulfuricellaceae</taxon>
        <taxon>Sulfuriferula</taxon>
    </lineage>
</organism>
<gene>
    <name evidence="2" type="ORF">GZ085_11190</name>
</gene>
<dbReference type="Pfam" id="PF13730">
    <property type="entry name" value="HTH_36"/>
    <property type="match status" value="1"/>
</dbReference>
<evidence type="ECO:0008006" key="4">
    <source>
        <dbReference type="Google" id="ProtNLM"/>
    </source>
</evidence>
<protein>
    <recommendedName>
        <fullName evidence="4">Helix-turn-helix domain-containing protein</fullName>
    </recommendedName>
</protein>
<accession>A0A7C9TCD6</accession>
<name>A0A7C9TCD6_9PROT</name>
<dbReference type="InterPro" id="IPR036388">
    <property type="entry name" value="WH-like_DNA-bd_sf"/>
</dbReference>
<dbReference type="AlphaFoldDB" id="A0A7C9TCD6"/>
<dbReference type="Gene3D" id="1.10.10.10">
    <property type="entry name" value="Winged helix-like DNA-binding domain superfamily/Winged helix DNA-binding domain"/>
    <property type="match status" value="1"/>
</dbReference>
<dbReference type="Proteomes" id="UP000483432">
    <property type="component" value="Unassembled WGS sequence"/>
</dbReference>
<feature type="region of interest" description="Disordered" evidence="1">
    <location>
        <begin position="98"/>
        <end position="124"/>
    </location>
</feature>